<reference evidence="20" key="2">
    <citation type="submission" date="2025-09" db="UniProtKB">
        <authorList>
            <consortium name="Ensembl"/>
        </authorList>
    </citation>
    <scope>IDENTIFICATION</scope>
</reference>
<feature type="chain" id="PRO_5034107194" description="Tissue factor" evidence="17">
    <location>
        <begin position="24"/>
        <end position="308"/>
    </location>
</feature>
<evidence type="ECO:0000256" key="5">
    <source>
        <dbReference type="ARBA" id="ARBA00018722"/>
    </source>
</evidence>
<keyword evidence="14" id="KW-0325">Glycoprotein</keyword>
<evidence type="ECO:0000256" key="4">
    <source>
        <dbReference type="ARBA" id="ARBA00011184"/>
    </source>
</evidence>
<evidence type="ECO:0000256" key="1">
    <source>
        <dbReference type="ARBA" id="ARBA00002201"/>
    </source>
</evidence>
<evidence type="ECO:0000259" key="19">
    <source>
        <dbReference type="Pfam" id="PF09294"/>
    </source>
</evidence>
<feature type="domain" description="Interferon/interleukin receptor" evidence="19">
    <location>
        <begin position="124"/>
        <end position="191"/>
    </location>
</feature>
<evidence type="ECO:0000256" key="8">
    <source>
        <dbReference type="ARBA" id="ARBA00022729"/>
    </source>
</evidence>
<accession>A0A8B9U4Z1</accession>
<evidence type="ECO:0000256" key="17">
    <source>
        <dbReference type="SAM" id="SignalP"/>
    </source>
</evidence>
<dbReference type="InterPro" id="IPR015373">
    <property type="entry name" value="Interferon/interleukin_rcp_dom"/>
</dbReference>
<dbReference type="GO" id="GO:0007596">
    <property type="term" value="P:blood coagulation"/>
    <property type="evidence" value="ECO:0007669"/>
    <property type="project" value="UniProtKB-KW"/>
</dbReference>
<dbReference type="PANTHER" id="PTHR20859">
    <property type="entry name" value="INTERFERON/INTERLEUKIN RECEPTOR"/>
    <property type="match status" value="1"/>
</dbReference>
<evidence type="ECO:0000256" key="12">
    <source>
        <dbReference type="ARBA" id="ARBA00023139"/>
    </source>
</evidence>
<dbReference type="FunFam" id="2.60.40.10:FF:000746">
    <property type="entry name" value="Tissue factor"/>
    <property type="match status" value="1"/>
</dbReference>
<comment type="subunit">
    <text evidence="4">Interacts with HSPE; the interaction, inhibited by heparin, promotes the generation of activated factor X and activates coagulation in the presence of activated factor VII.</text>
</comment>
<comment type="function">
    <text evidence="1">Initiates blood coagulation by forming a complex with circulating factor VII or VIIa. The [TF:VIIa] complex activates factors IX or X by specific limited proteolysis. TF plays a role in normal hemostasis by initiating the cell-surface assembly and propagation of the coagulation protease cascade.</text>
</comment>
<sequence length="308" mass="35434">MLRAHAGSRALLLGALLWRLAAAGNSELPTAVNVTWSSINFKTILQWQPKPSGYFYTVEIHGQTSDTQKKCILTTETECDVTDALRNVKETYTAHILSVQSAGMDNFEEPPFASSEKFTPYNQTILGKPEIQNYTQKDSKLNIVFQDPLTPYMFPNGSFQSIRDIFKHDLEYKLYYWKDQSSGKVRSCSSFYIFCSYIMLHNFCTTLRTSIFAENIFLIFFFALQKEATTKSNTFEISVDNTNNYCFYIEATIPSRRENRTGQESMVFCTSVGRTILDGMYLVNCHAVFSIARKKCFDFEYISYFFKV</sequence>
<dbReference type="InterPro" id="IPR036116">
    <property type="entry name" value="FN3_sf"/>
</dbReference>
<dbReference type="GO" id="GO:0004896">
    <property type="term" value="F:cytokine receptor activity"/>
    <property type="evidence" value="ECO:0007669"/>
    <property type="project" value="TreeGrafter"/>
</dbReference>
<comment type="subcellular location">
    <subcellularLocation>
        <location evidence="2">Membrane</location>
        <topology evidence="2">Single-pass type I membrane protein</topology>
    </subcellularLocation>
</comment>
<name>A0A8B9U4Z1_9AVES</name>
<comment type="similarity">
    <text evidence="3">Belongs to the tissue factor family.</text>
</comment>
<organism evidence="20 21">
    <name type="scientific">Anas zonorhyncha</name>
    <name type="common">Eastern spot-billed duck</name>
    <dbReference type="NCBI Taxonomy" id="75864"/>
    <lineage>
        <taxon>Eukaryota</taxon>
        <taxon>Metazoa</taxon>
        <taxon>Chordata</taxon>
        <taxon>Craniata</taxon>
        <taxon>Vertebrata</taxon>
        <taxon>Euteleostomi</taxon>
        <taxon>Archelosauria</taxon>
        <taxon>Archosauria</taxon>
        <taxon>Dinosauria</taxon>
        <taxon>Saurischia</taxon>
        <taxon>Theropoda</taxon>
        <taxon>Coelurosauria</taxon>
        <taxon>Aves</taxon>
        <taxon>Neognathae</taxon>
        <taxon>Galloanserae</taxon>
        <taxon>Anseriformes</taxon>
        <taxon>Anatidae</taxon>
        <taxon>Anatinae</taxon>
        <taxon>Anas</taxon>
    </lineage>
</organism>
<dbReference type="GO" id="GO:0005886">
    <property type="term" value="C:plasma membrane"/>
    <property type="evidence" value="ECO:0007669"/>
    <property type="project" value="TreeGrafter"/>
</dbReference>
<feature type="signal peptide" evidence="17">
    <location>
        <begin position="1"/>
        <end position="23"/>
    </location>
</feature>
<evidence type="ECO:0000313" key="20">
    <source>
        <dbReference type="Ensembl" id="ENSAZOP00000002927.1"/>
    </source>
</evidence>
<reference evidence="20" key="1">
    <citation type="submission" date="2025-08" db="UniProtKB">
        <authorList>
            <consortium name="Ensembl"/>
        </authorList>
    </citation>
    <scope>IDENTIFICATION</scope>
</reference>
<dbReference type="Pfam" id="PF01108">
    <property type="entry name" value="Tissue_fac"/>
    <property type="match status" value="1"/>
</dbReference>
<dbReference type="SUPFAM" id="SSF49265">
    <property type="entry name" value="Fibronectin type III"/>
    <property type="match status" value="2"/>
</dbReference>
<evidence type="ECO:0000256" key="7">
    <source>
        <dbReference type="ARBA" id="ARBA00022696"/>
    </source>
</evidence>
<evidence type="ECO:0000313" key="21">
    <source>
        <dbReference type="Proteomes" id="UP000694549"/>
    </source>
</evidence>
<keyword evidence="10" id="KW-0094">Blood coagulation</keyword>
<dbReference type="Proteomes" id="UP000694549">
    <property type="component" value="Unplaced"/>
</dbReference>
<keyword evidence="15" id="KW-0449">Lipoprotein</keyword>
<dbReference type="InterPro" id="IPR050650">
    <property type="entry name" value="Type-II_Cytokine-TF_Rcpt"/>
</dbReference>
<evidence type="ECO:0000256" key="13">
    <source>
        <dbReference type="ARBA" id="ARBA00023157"/>
    </source>
</evidence>
<dbReference type="PANTHER" id="PTHR20859:SF22">
    <property type="entry name" value="TISSUE FACTOR"/>
    <property type="match status" value="1"/>
</dbReference>
<dbReference type="InterPro" id="IPR013783">
    <property type="entry name" value="Ig-like_fold"/>
</dbReference>
<dbReference type="InterPro" id="IPR001187">
    <property type="entry name" value="Tissue_factor"/>
</dbReference>
<evidence type="ECO:0000256" key="2">
    <source>
        <dbReference type="ARBA" id="ARBA00004479"/>
    </source>
</evidence>
<dbReference type="Ensembl" id="ENSAZOT00000003116.1">
    <property type="protein sequence ID" value="ENSAZOP00000002927.1"/>
    <property type="gene ID" value="ENSAZOG00000001941.1"/>
</dbReference>
<dbReference type="InterPro" id="IPR003961">
    <property type="entry name" value="FN3_dom"/>
</dbReference>
<dbReference type="Pfam" id="PF09294">
    <property type="entry name" value="Interfer-bind"/>
    <property type="match status" value="1"/>
</dbReference>
<evidence type="ECO:0000256" key="6">
    <source>
        <dbReference type="ARBA" id="ARBA00022692"/>
    </source>
</evidence>
<feature type="domain" description="Fibronectin type-III" evidence="18">
    <location>
        <begin position="10"/>
        <end position="100"/>
    </location>
</feature>
<evidence type="ECO:0000256" key="9">
    <source>
        <dbReference type="ARBA" id="ARBA00022989"/>
    </source>
</evidence>
<dbReference type="PRINTS" id="PR00346">
    <property type="entry name" value="TISSUEFACTOR"/>
</dbReference>
<evidence type="ECO:0000256" key="10">
    <source>
        <dbReference type="ARBA" id="ARBA00023084"/>
    </source>
</evidence>
<evidence type="ECO:0000256" key="11">
    <source>
        <dbReference type="ARBA" id="ARBA00023136"/>
    </source>
</evidence>
<dbReference type="Gene3D" id="2.60.40.10">
    <property type="entry name" value="Immunoglobulins"/>
    <property type="match status" value="3"/>
</dbReference>
<keyword evidence="9" id="KW-1133">Transmembrane helix</keyword>
<protein>
    <recommendedName>
        <fullName evidence="5">Tissue factor</fullName>
    </recommendedName>
    <alternativeName>
        <fullName evidence="16">Coagulation factor III</fullName>
    </alternativeName>
</protein>
<keyword evidence="11" id="KW-0472">Membrane</keyword>
<keyword evidence="13" id="KW-1015">Disulfide bond</keyword>
<evidence type="ECO:0000256" key="16">
    <source>
        <dbReference type="ARBA" id="ARBA00031171"/>
    </source>
</evidence>
<keyword evidence="12" id="KW-0564">Palmitate</keyword>
<evidence type="ECO:0000256" key="3">
    <source>
        <dbReference type="ARBA" id="ARBA00009197"/>
    </source>
</evidence>
<keyword evidence="6" id="KW-0812">Transmembrane</keyword>
<dbReference type="AlphaFoldDB" id="A0A8B9U4Z1"/>
<keyword evidence="8 17" id="KW-0732">Signal</keyword>
<evidence type="ECO:0000259" key="18">
    <source>
        <dbReference type="Pfam" id="PF01108"/>
    </source>
</evidence>
<keyword evidence="7" id="KW-0356">Hemostasis</keyword>
<evidence type="ECO:0000256" key="14">
    <source>
        <dbReference type="ARBA" id="ARBA00023180"/>
    </source>
</evidence>
<proteinExistence type="inferred from homology"/>
<evidence type="ECO:0000256" key="15">
    <source>
        <dbReference type="ARBA" id="ARBA00023288"/>
    </source>
</evidence>
<keyword evidence="21" id="KW-1185">Reference proteome</keyword>